<accession>A0A427V554</accession>
<evidence type="ECO:0000313" key="2">
    <source>
        <dbReference type="EMBL" id="MDV7022246.1"/>
    </source>
</evidence>
<evidence type="ECO:0000313" key="4">
    <source>
        <dbReference type="Proteomes" id="UP000275331"/>
    </source>
</evidence>
<dbReference type="PROSITE" id="PS51257">
    <property type="entry name" value="PROKAR_LIPOPROTEIN"/>
    <property type="match status" value="1"/>
</dbReference>
<evidence type="ECO:0008006" key="6">
    <source>
        <dbReference type="Google" id="ProtNLM"/>
    </source>
</evidence>
<evidence type="ECO:0000313" key="3">
    <source>
        <dbReference type="EMBL" id="RSE27899.1"/>
    </source>
</evidence>
<dbReference type="EMBL" id="RHXB01000003">
    <property type="protein sequence ID" value="RSE27899.1"/>
    <property type="molecule type" value="Genomic_DNA"/>
</dbReference>
<dbReference type="Proteomes" id="UP000275331">
    <property type="component" value="Unassembled WGS sequence"/>
</dbReference>
<keyword evidence="1" id="KW-0732">Signal</keyword>
<feature type="chain" id="PRO_5019118507" description="Lipoprotein" evidence="1">
    <location>
        <begin position="24"/>
        <end position="129"/>
    </location>
</feature>
<comment type="caution">
    <text evidence="3">The sequence shown here is derived from an EMBL/GenBank/DDBJ whole genome shotgun (WGS) entry which is preliminary data.</text>
</comment>
<keyword evidence="5" id="KW-1185">Reference proteome</keyword>
<dbReference type="OrthoDB" id="9815328at2"/>
<evidence type="ECO:0000313" key="5">
    <source>
        <dbReference type="Proteomes" id="UP001187066"/>
    </source>
</evidence>
<name>A0A427V554_9ENTR</name>
<sequence length="129" mass="13855">MKKIVKLLTAIAFAGALAGCANTAPVQQVNATVAGKHTAEQVRTAILKAGVQRKWVMTDAGAGVIKGRLQARDHVAEVRIPYSANSYSIIYDSSLNLKAADGKIHKNYNRWVNNLNQDIQINLSAGANL</sequence>
<reference evidence="2 5" key="2">
    <citation type="submission" date="2023-10" db="EMBL/GenBank/DDBJ databases">
        <authorList>
            <person name="Dale J."/>
        </authorList>
    </citation>
    <scope>NUCLEOTIDE SEQUENCE [LARGE SCALE GENOMIC DNA]</scope>
    <source>
        <strain evidence="2 5">2023EL-00970</strain>
    </source>
</reference>
<evidence type="ECO:0000256" key="1">
    <source>
        <dbReference type="SAM" id="SignalP"/>
    </source>
</evidence>
<proteinExistence type="predicted"/>
<dbReference type="Proteomes" id="UP001187066">
    <property type="component" value="Unassembled WGS sequence"/>
</dbReference>
<feature type="signal peptide" evidence="1">
    <location>
        <begin position="1"/>
        <end position="23"/>
    </location>
</feature>
<dbReference type="EMBL" id="JAWLOF010000003">
    <property type="protein sequence ID" value="MDV7022246.1"/>
    <property type="molecule type" value="Genomic_DNA"/>
</dbReference>
<dbReference type="AlphaFoldDB" id="A0A427V554"/>
<dbReference type="RefSeq" id="WP_125292636.1">
    <property type="nucleotide sequence ID" value="NZ_CP100494.1"/>
</dbReference>
<organism evidence="3 4">
    <name type="scientific">Atlantibacter subterraneus</name>
    <dbReference type="NCBI Taxonomy" id="255519"/>
    <lineage>
        <taxon>Bacteria</taxon>
        <taxon>Pseudomonadati</taxon>
        <taxon>Pseudomonadota</taxon>
        <taxon>Gammaproteobacteria</taxon>
        <taxon>Enterobacterales</taxon>
        <taxon>Enterobacteriaceae</taxon>
        <taxon>Atlantibacter</taxon>
    </lineage>
</organism>
<protein>
    <recommendedName>
        <fullName evidence="6">Lipoprotein</fullName>
    </recommendedName>
</protein>
<reference evidence="3 4" key="1">
    <citation type="submission" date="2018-10" db="EMBL/GenBank/DDBJ databases">
        <title>Transmission dynamics of multidrug resistant bacteria on intensive care unit surfaces.</title>
        <authorList>
            <person name="D'Souza A.W."/>
            <person name="Potter R.F."/>
            <person name="Wallace M."/>
            <person name="Shupe A."/>
            <person name="Patel S."/>
            <person name="Sun S."/>
            <person name="Gul D."/>
            <person name="Kwon J.H."/>
            <person name="Andleeb S."/>
            <person name="Burnham C.-A.D."/>
            <person name="Dantas G."/>
        </authorList>
    </citation>
    <scope>NUCLEOTIDE SEQUENCE [LARGE SCALE GENOMIC DNA]</scope>
    <source>
        <strain evidence="3 4">AS_373</strain>
    </source>
</reference>
<gene>
    <name evidence="3" type="ORF">EGT71_05800</name>
    <name evidence="2" type="ORF">R4P48_06065</name>
</gene>
<dbReference type="GeneID" id="84663179"/>